<evidence type="ECO:0000313" key="3">
    <source>
        <dbReference type="Proteomes" id="UP000622166"/>
    </source>
</evidence>
<protein>
    <submittedName>
        <fullName evidence="2">Uncharacterized protein</fullName>
    </submittedName>
</protein>
<name>A0A918UCX1_9ACTN</name>
<keyword evidence="3" id="KW-1185">Reference proteome</keyword>
<feature type="region of interest" description="Disordered" evidence="1">
    <location>
        <begin position="1"/>
        <end position="46"/>
    </location>
</feature>
<evidence type="ECO:0000313" key="2">
    <source>
        <dbReference type="EMBL" id="GGY91296.1"/>
    </source>
</evidence>
<gene>
    <name evidence="2" type="ORF">GCM10010365_07130</name>
</gene>
<proteinExistence type="predicted"/>
<organism evidence="2 3">
    <name type="scientific">Streptomyces poonensis</name>
    <dbReference type="NCBI Taxonomy" id="68255"/>
    <lineage>
        <taxon>Bacteria</taxon>
        <taxon>Bacillati</taxon>
        <taxon>Actinomycetota</taxon>
        <taxon>Actinomycetes</taxon>
        <taxon>Kitasatosporales</taxon>
        <taxon>Streptomycetaceae</taxon>
        <taxon>Streptomyces</taxon>
    </lineage>
</organism>
<dbReference type="AlphaFoldDB" id="A0A918UCX1"/>
<sequence length="83" mass="8862">MCLSLMGTERSAPDGPPGEGKGRPRPVGRNTPLPVTGRHGNVSLPWSEAGGVVTVTGIRRRVRAGYRAVTRPGWPIVGPFWFA</sequence>
<reference evidence="2" key="1">
    <citation type="journal article" date="2014" name="Int. J. Syst. Evol. Microbiol.">
        <title>Complete genome sequence of Corynebacterium casei LMG S-19264T (=DSM 44701T), isolated from a smear-ripened cheese.</title>
        <authorList>
            <consortium name="US DOE Joint Genome Institute (JGI-PGF)"/>
            <person name="Walter F."/>
            <person name="Albersmeier A."/>
            <person name="Kalinowski J."/>
            <person name="Ruckert C."/>
        </authorList>
    </citation>
    <scope>NUCLEOTIDE SEQUENCE</scope>
    <source>
        <strain evidence="2">JCM 4815</strain>
    </source>
</reference>
<dbReference type="EMBL" id="BMVW01000001">
    <property type="protein sequence ID" value="GGY91296.1"/>
    <property type="molecule type" value="Genomic_DNA"/>
</dbReference>
<comment type="caution">
    <text evidence="2">The sequence shown here is derived from an EMBL/GenBank/DDBJ whole genome shotgun (WGS) entry which is preliminary data.</text>
</comment>
<reference evidence="2" key="2">
    <citation type="submission" date="2020-09" db="EMBL/GenBank/DDBJ databases">
        <authorList>
            <person name="Sun Q."/>
            <person name="Ohkuma M."/>
        </authorList>
    </citation>
    <scope>NUCLEOTIDE SEQUENCE</scope>
    <source>
        <strain evidence="2">JCM 4815</strain>
    </source>
</reference>
<evidence type="ECO:0000256" key="1">
    <source>
        <dbReference type="SAM" id="MobiDB-lite"/>
    </source>
</evidence>
<accession>A0A918UCX1</accession>
<dbReference type="Proteomes" id="UP000622166">
    <property type="component" value="Unassembled WGS sequence"/>
</dbReference>